<evidence type="ECO:0000313" key="5">
    <source>
        <dbReference type="Proteomes" id="UP000003280"/>
    </source>
</evidence>
<dbReference type="PANTHER" id="PTHR33969:SF2">
    <property type="entry name" value="SEGREGATION AND CONDENSATION PROTEIN A"/>
    <property type="match status" value="1"/>
</dbReference>
<dbReference type="GO" id="GO:0051301">
    <property type="term" value="P:cell division"/>
    <property type="evidence" value="ECO:0007669"/>
    <property type="project" value="UniProtKB-KW"/>
</dbReference>
<keyword evidence="3" id="KW-0963">Cytoplasm</keyword>
<comment type="function">
    <text evidence="3">Participates in chromosomal partition during cell division. May act via the formation of a condensin-like complex containing Smc and ScpB that pull DNA away from mid-cell into both cell halves.</text>
</comment>
<dbReference type="GO" id="GO:0007059">
    <property type="term" value="P:chromosome segregation"/>
    <property type="evidence" value="ECO:0007669"/>
    <property type="project" value="UniProtKB-UniRule"/>
</dbReference>
<evidence type="ECO:0000313" key="4">
    <source>
        <dbReference type="EMBL" id="EFM24934.1"/>
    </source>
</evidence>
<dbReference type="RefSeq" id="WP_008902295.1">
    <property type="nucleotide sequence ID" value="NZ_GL397071.1"/>
</dbReference>
<comment type="similarity">
    <text evidence="3">Belongs to the ScpA family.</text>
</comment>
<gene>
    <name evidence="3 4" type="primary">scpA</name>
    <name evidence="4" type="ORF">HMPREF9225_1505</name>
</gene>
<dbReference type="Pfam" id="PF02616">
    <property type="entry name" value="SMC_ScpA"/>
    <property type="match status" value="1"/>
</dbReference>
<evidence type="ECO:0000256" key="3">
    <source>
        <dbReference type="HAMAP-Rule" id="MF_01805"/>
    </source>
</evidence>
<dbReference type="GO" id="GO:0005737">
    <property type="term" value="C:cytoplasm"/>
    <property type="evidence" value="ECO:0007669"/>
    <property type="project" value="UniProtKB-SubCell"/>
</dbReference>
<dbReference type="STRING" id="862517.HMPREF9225_1505"/>
<accession>E0NMW6</accession>
<dbReference type="InterPro" id="IPR023093">
    <property type="entry name" value="ScpA-like_C"/>
</dbReference>
<dbReference type="Gene3D" id="6.10.250.2410">
    <property type="match status" value="1"/>
</dbReference>
<name>E0NMW6_9FIRM</name>
<dbReference type="HAMAP" id="MF_01805">
    <property type="entry name" value="ScpA"/>
    <property type="match status" value="1"/>
</dbReference>
<dbReference type="PANTHER" id="PTHR33969">
    <property type="entry name" value="SEGREGATION AND CONDENSATION PROTEIN A"/>
    <property type="match status" value="1"/>
</dbReference>
<sequence>MGYNISLKSYEGPMDLLLDLIKKNEVDIYDIPIHLITEQFLEYLNLSKTLNMDITSDFILMAATLIEIKSKMLLPKHQDEDESEEETEDPRQELVQKILEYEKFREVSNILKTSHDFENRSIYKLQEDFASIDDVDFIKNLTTDKLAIAFSNIIKNMKAEEKNYTIRTELFTNKMAMNIIREKLKICKQLSFIEVVKDQSLENIITYFLAILELAKNGKITLDQNEDLSDILILRR</sequence>
<dbReference type="InterPro" id="IPR003768">
    <property type="entry name" value="ScpA"/>
</dbReference>
<dbReference type="Proteomes" id="UP000003280">
    <property type="component" value="Unassembled WGS sequence"/>
</dbReference>
<keyword evidence="3" id="KW-0131">Cell cycle</keyword>
<dbReference type="GO" id="GO:0006260">
    <property type="term" value="P:DNA replication"/>
    <property type="evidence" value="ECO:0007669"/>
    <property type="project" value="UniProtKB-UniRule"/>
</dbReference>
<comment type="subunit">
    <text evidence="3">Component of a cohesin-like complex composed of ScpA, ScpB and the Smc homodimer, in which ScpA and ScpB bind to the head domain of Smc. The presence of the three proteins is required for the association of the complex with DNA.</text>
</comment>
<keyword evidence="1 3" id="KW-0159">Chromosome partition</keyword>
<proteinExistence type="inferred from homology"/>
<dbReference type="OrthoDB" id="9811016at2"/>
<keyword evidence="5" id="KW-1185">Reference proteome</keyword>
<evidence type="ECO:0000256" key="1">
    <source>
        <dbReference type="ARBA" id="ARBA00022829"/>
    </source>
</evidence>
<dbReference type="HOGENOM" id="CLU_038686_3_0_9"/>
<comment type="subcellular location">
    <subcellularLocation>
        <location evidence="3">Cytoplasm</location>
    </subcellularLocation>
    <text evidence="3">Associated with two foci at the outer edges of the nucleoid region in young cells, and at four foci within both cell halves in older cells.</text>
</comment>
<reference evidence="4 5" key="1">
    <citation type="submission" date="2010-07" db="EMBL/GenBank/DDBJ databases">
        <authorList>
            <person name="Muzny D."/>
            <person name="Qin X."/>
            <person name="Deng J."/>
            <person name="Jiang H."/>
            <person name="Liu Y."/>
            <person name="Qu J."/>
            <person name="Song X.-Z."/>
            <person name="Zhang L."/>
            <person name="Thornton R."/>
            <person name="Coyle M."/>
            <person name="Francisco L."/>
            <person name="Jackson L."/>
            <person name="Javaid M."/>
            <person name="Korchina V."/>
            <person name="Kovar C."/>
            <person name="Mata R."/>
            <person name="Mathew T."/>
            <person name="Ngo R."/>
            <person name="Nguyen L."/>
            <person name="Nguyen N."/>
            <person name="Okwuonu G."/>
            <person name="Ongeri F."/>
            <person name="Pham C."/>
            <person name="Simmons D."/>
            <person name="Wilczek-Boney K."/>
            <person name="Hale W."/>
            <person name="Jakkamsetti A."/>
            <person name="Pham P."/>
            <person name="Ruth R."/>
            <person name="San Lucas F."/>
            <person name="Warren J."/>
            <person name="Zhang J."/>
            <person name="Zhao Z."/>
            <person name="Zhou C."/>
            <person name="Zhu D."/>
            <person name="Lee S."/>
            <person name="Bess C."/>
            <person name="Blankenburg K."/>
            <person name="Forbes L."/>
            <person name="Fu Q."/>
            <person name="Gubbala S."/>
            <person name="Hirani K."/>
            <person name="Jayaseelan J.C."/>
            <person name="Lara F."/>
            <person name="Munidasa M."/>
            <person name="Palculict T."/>
            <person name="Patil S."/>
            <person name="Pu L.-L."/>
            <person name="Saada N."/>
            <person name="Tang L."/>
            <person name="Weissenberger G."/>
            <person name="Zhu Y."/>
            <person name="Hemphill L."/>
            <person name="Shang Y."/>
            <person name="Youmans B."/>
            <person name="Ayvaz T."/>
            <person name="Ross M."/>
            <person name="Santibanez J."/>
            <person name="Aqrawi P."/>
            <person name="Gross S."/>
            <person name="Joshi V."/>
            <person name="Fowler G."/>
            <person name="Nazareth L."/>
            <person name="Reid J."/>
            <person name="Worley K."/>
            <person name="Petrosino J."/>
            <person name="Highlander S."/>
            <person name="Gibbs R."/>
        </authorList>
    </citation>
    <scope>NUCLEOTIDE SEQUENCE [LARGE SCALE GENOMIC DNA]</scope>
    <source>
        <strain evidence="4 5">ATCC BAA-1640</strain>
    </source>
</reference>
<dbReference type="EMBL" id="AEEH01000047">
    <property type="protein sequence ID" value="EFM24934.1"/>
    <property type="molecule type" value="Genomic_DNA"/>
</dbReference>
<organism evidence="4 5">
    <name type="scientific">Peptoniphilus duerdenii ATCC BAA-1640</name>
    <dbReference type="NCBI Taxonomy" id="862517"/>
    <lineage>
        <taxon>Bacteria</taxon>
        <taxon>Bacillati</taxon>
        <taxon>Bacillota</taxon>
        <taxon>Tissierellia</taxon>
        <taxon>Tissierellales</taxon>
        <taxon>Peptoniphilaceae</taxon>
        <taxon>Peptoniphilus</taxon>
    </lineage>
</organism>
<dbReference type="eggNOG" id="COG1354">
    <property type="taxonomic scope" value="Bacteria"/>
</dbReference>
<comment type="caution">
    <text evidence="4">The sequence shown here is derived from an EMBL/GenBank/DDBJ whole genome shotgun (WGS) entry which is preliminary data.</text>
</comment>
<dbReference type="AlphaFoldDB" id="E0NMW6"/>
<keyword evidence="3" id="KW-0132">Cell division</keyword>
<evidence type="ECO:0000256" key="2">
    <source>
        <dbReference type="ARBA" id="ARBA00044777"/>
    </source>
</evidence>
<protein>
    <recommendedName>
        <fullName evidence="2 3">Segregation and condensation protein A</fullName>
    </recommendedName>
</protein>
<dbReference type="Gene3D" id="1.10.10.580">
    <property type="entry name" value="Structural maintenance of chromosome 1. Chain E"/>
    <property type="match status" value="1"/>
</dbReference>